<dbReference type="GO" id="GO:0006643">
    <property type="term" value="P:membrane lipid metabolic process"/>
    <property type="evidence" value="ECO:0007669"/>
    <property type="project" value="TreeGrafter"/>
</dbReference>
<sequence>MFESLKNYTIEQLVIIFSTPLYTFLILGEIVLSSIQDRRFYTFKDTVTNIYLMLLNGGIDLLSRGVTWVILAWFFQYRFFEIQNPILYWFLLFIAEDFVFYILHVVDHHSRFFWAAHVTHHSSEQFNLTVGFRSSVFQPLYRFIYFIPLSLMGFKVADIAVMYSITQIYGILVHTSYVPKFRKMPLKLLEYVIVTPSQHRVHHASNIEYLDKNMGMCLTIWDRMFGTFQEEIDDLPIKYGLVSPLENRNAVNIVFHEWVKLVADLKKPVSLFTKIKYMFMPPGWSHDGSTKTSKGLREDLKREKEAIETLTESV</sequence>
<gene>
    <name evidence="9" type="ORF">EWM59_02640</name>
</gene>
<evidence type="ECO:0000259" key="8">
    <source>
        <dbReference type="Pfam" id="PF04116"/>
    </source>
</evidence>
<feature type="transmembrane region" description="Helical" evidence="7">
    <location>
        <begin position="12"/>
        <end position="32"/>
    </location>
</feature>
<dbReference type="RefSeq" id="WP_130019401.1">
    <property type="nucleotide sequence ID" value="NZ_SEWF01000003.1"/>
</dbReference>
<evidence type="ECO:0000256" key="3">
    <source>
        <dbReference type="ARBA" id="ARBA00022989"/>
    </source>
</evidence>
<dbReference type="EMBL" id="SEWF01000003">
    <property type="protein sequence ID" value="RYU97206.1"/>
    <property type="molecule type" value="Genomic_DNA"/>
</dbReference>
<dbReference type="Pfam" id="PF04116">
    <property type="entry name" value="FA_hydroxylase"/>
    <property type="match status" value="1"/>
</dbReference>
<dbReference type="InterPro" id="IPR051689">
    <property type="entry name" value="Sterol_desaturase/TMEM195"/>
</dbReference>
<dbReference type="GO" id="GO:0050479">
    <property type="term" value="F:glyceryl-ether monooxygenase activity"/>
    <property type="evidence" value="ECO:0007669"/>
    <property type="project" value="TreeGrafter"/>
</dbReference>
<evidence type="ECO:0000313" key="9">
    <source>
        <dbReference type="EMBL" id="RYU97206.1"/>
    </source>
</evidence>
<evidence type="ECO:0000313" key="10">
    <source>
        <dbReference type="Proteomes" id="UP000293162"/>
    </source>
</evidence>
<evidence type="ECO:0000256" key="5">
    <source>
        <dbReference type="ARBA" id="ARBA00023098"/>
    </source>
</evidence>
<keyword evidence="10" id="KW-1185">Reference proteome</keyword>
<reference evidence="9 10" key="1">
    <citation type="submission" date="2019-02" db="EMBL/GenBank/DDBJ databases">
        <title>Bacterial novel species Emticicia sp. 17J42-9 isolated from soil.</title>
        <authorList>
            <person name="Jung H.-Y."/>
        </authorList>
    </citation>
    <scope>NUCLEOTIDE SEQUENCE [LARGE SCALE GENOMIC DNA]</scope>
    <source>
        <strain evidence="9 10">17J42-9</strain>
    </source>
</reference>
<dbReference type="InterPro" id="IPR006694">
    <property type="entry name" value="Fatty_acid_hydroxylase"/>
</dbReference>
<evidence type="ECO:0000256" key="6">
    <source>
        <dbReference type="ARBA" id="ARBA00023136"/>
    </source>
</evidence>
<proteinExistence type="predicted"/>
<dbReference type="GO" id="GO:0008610">
    <property type="term" value="P:lipid biosynthetic process"/>
    <property type="evidence" value="ECO:0007669"/>
    <property type="project" value="InterPro"/>
</dbReference>
<evidence type="ECO:0000256" key="1">
    <source>
        <dbReference type="ARBA" id="ARBA00004127"/>
    </source>
</evidence>
<organism evidence="9 10">
    <name type="scientific">Emticicia agri</name>
    <dbReference type="NCBI Taxonomy" id="2492393"/>
    <lineage>
        <taxon>Bacteria</taxon>
        <taxon>Pseudomonadati</taxon>
        <taxon>Bacteroidota</taxon>
        <taxon>Cytophagia</taxon>
        <taxon>Cytophagales</taxon>
        <taxon>Leadbetterellaceae</taxon>
        <taxon>Emticicia</taxon>
    </lineage>
</organism>
<keyword evidence="4" id="KW-0560">Oxidoreductase</keyword>
<dbReference type="GO" id="GO:0005506">
    <property type="term" value="F:iron ion binding"/>
    <property type="evidence" value="ECO:0007669"/>
    <property type="project" value="InterPro"/>
</dbReference>
<accession>A0A4Q5M440</accession>
<keyword evidence="6 7" id="KW-0472">Membrane</keyword>
<feature type="domain" description="Fatty acid hydroxylase" evidence="8">
    <location>
        <begin position="89"/>
        <end position="227"/>
    </location>
</feature>
<dbReference type="PANTHER" id="PTHR21624:SF1">
    <property type="entry name" value="ALKYLGLYCEROL MONOOXYGENASE"/>
    <property type="match status" value="1"/>
</dbReference>
<evidence type="ECO:0000256" key="2">
    <source>
        <dbReference type="ARBA" id="ARBA00022692"/>
    </source>
</evidence>
<feature type="transmembrane region" description="Helical" evidence="7">
    <location>
        <begin position="53"/>
        <end position="74"/>
    </location>
</feature>
<evidence type="ECO:0000256" key="7">
    <source>
        <dbReference type="SAM" id="Phobius"/>
    </source>
</evidence>
<dbReference type="GO" id="GO:0016020">
    <property type="term" value="C:membrane"/>
    <property type="evidence" value="ECO:0007669"/>
    <property type="project" value="GOC"/>
</dbReference>
<protein>
    <submittedName>
        <fullName evidence="9">Sterol desaturase family protein</fullName>
    </submittedName>
</protein>
<feature type="transmembrane region" description="Helical" evidence="7">
    <location>
        <begin position="86"/>
        <end position="106"/>
    </location>
</feature>
<dbReference type="AlphaFoldDB" id="A0A4Q5M440"/>
<dbReference type="OrthoDB" id="9770329at2"/>
<dbReference type="GO" id="GO:0012505">
    <property type="term" value="C:endomembrane system"/>
    <property type="evidence" value="ECO:0007669"/>
    <property type="project" value="UniProtKB-SubCell"/>
</dbReference>
<keyword evidence="3 7" id="KW-1133">Transmembrane helix</keyword>
<evidence type="ECO:0000256" key="4">
    <source>
        <dbReference type="ARBA" id="ARBA00023002"/>
    </source>
</evidence>
<name>A0A4Q5M440_9BACT</name>
<dbReference type="Proteomes" id="UP000293162">
    <property type="component" value="Unassembled WGS sequence"/>
</dbReference>
<dbReference type="PANTHER" id="PTHR21624">
    <property type="entry name" value="STEROL DESATURASE-RELATED PROTEIN"/>
    <property type="match status" value="1"/>
</dbReference>
<keyword evidence="2 7" id="KW-0812">Transmembrane</keyword>
<comment type="caution">
    <text evidence="9">The sequence shown here is derived from an EMBL/GenBank/DDBJ whole genome shotgun (WGS) entry which is preliminary data.</text>
</comment>
<comment type="subcellular location">
    <subcellularLocation>
        <location evidence="1">Endomembrane system</location>
        <topology evidence="1">Multi-pass membrane protein</topology>
    </subcellularLocation>
</comment>
<keyword evidence="5" id="KW-0443">Lipid metabolism</keyword>